<name>A0A8H3WML6_9PEZI</name>
<evidence type="ECO:0000259" key="8">
    <source>
        <dbReference type="PROSITE" id="PS50048"/>
    </source>
</evidence>
<gene>
    <name evidence="9" type="ORF">GQ607_002464</name>
</gene>
<organism evidence="9 10">
    <name type="scientific">Colletotrichum asianum</name>
    <dbReference type="NCBI Taxonomy" id="702518"/>
    <lineage>
        <taxon>Eukaryota</taxon>
        <taxon>Fungi</taxon>
        <taxon>Dikarya</taxon>
        <taxon>Ascomycota</taxon>
        <taxon>Pezizomycotina</taxon>
        <taxon>Sordariomycetes</taxon>
        <taxon>Hypocreomycetidae</taxon>
        <taxon>Glomerellales</taxon>
        <taxon>Glomerellaceae</taxon>
        <taxon>Colletotrichum</taxon>
        <taxon>Colletotrichum gloeosporioides species complex</taxon>
    </lineage>
</organism>
<evidence type="ECO:0000256" key="7">
    <source>
        <dbReference type="SAM" id="MobiDB-lite"/>
    </source>
</evidence>
<dbReference type="OrthoDB" id="3598904at2759"/>
<dbReference type="PANTHER" id="PTHR36206">
    <property type="entry name" value="ASPERCRYPTIN BIOSYNTHESIS CLUSTER-SPECIFIC TRANSCRIPTION REGULATOR ATNN-RELATED"/>
    <property type="match status" value="1"/>
</dbReference>
<keyword evidence="1" id="KW-0479">Metal-binding</keyword>
<dbReference type="InterPro" id="IPR052360">
    <property type="entry name" value="Transcr_Regulatory_Proteins"/>
</dbReference>
<evidence type="ECO:0000313" key="10">
    <source>
        <dbReference type="Proteomes" id="UP000434172"/>
    </source>
</evidence>
<feature type="region of interest" description="Disordered" evidence="7">
    <location>
        <begin position="13"/>
        <end position="34"/>
    </location>
</feature>
<evidence type="ECO:0000256" key="3">
    <source>
        <dbReference type="ARBA" id="ARBA00023015"/>
    </source>
</evidence>
<dbReference type="GO" id="GO:0003677">
    <property type="term" value="F:DNA binding"/>
    <property type="evidence" value="ECO:0007669"/>
    <property type="project" value="UniProtKB-KW"/>
</dbReference>
<evidence type="ECO:0000256" key="2">
    <source>
        <dbReference type="ARBA" id="ARBA00022833"/>
    </source>
</evidence>
<accession>A0A8H3WML6</accession>
<protein>
    <submittedName>
        <fullName evidence="9">C6 zinc finger domain protein</fullName>
    </submittedName>
</protein>
<evidence type="ECO:0000256" key="1">
    <source>
        <dbReference type="ARBA" id="ARBA00022723"/>
    </source>
</evidence>
<feature type="domain" description="Zn(2)-C6 fungal-type" evidence="8">
    <location>
        <begin position="41"/>
        <end position="69"/>
    </location>
</feature>
<dbReference type="SMART" id="SM00066">
    <property type="entry name" value="GAL4"/>
    <property type="match status" value="1"/>
</dbReference>
<dbReference type="PROSITE" id="PS50048">
    <property type="entry name" value="ZN2_CY6_FUNGAL_2"/>
    <property type="match status" value="1"/>
</dbReference>
<dbReference type="InterPro" id="IPR001138">
    <property type="entry name" value="Zn2Cys6_DnaBD"/>
</dbReference>
<evidence type="ECO:0000256" key="4">
    <source>
        <dbReference type="ARBA" id="ARBA00023125"/>
    </source>
</evidence>
<evidence type="ECO:0000313" key="9">
    <source>
        <dbReference type="EMBL" id="KAF0330134.1"/>
    </source>
</evidence>
<dbReference type="GO" id="GO:0000981">
    <property type="term" value="F:DNA-binding transcription factor activity, RNA polymerase II-specific"/>
    <property type="evidence" value="ECO:0007669"/>
    <property type="project" value="InterPro"/>
</dbReference>
<dbReference type="SUPFAM" id="SSF57701">
    <property type="entry name" value="Zn2/Cys6 DNA-binding domain"/>
    <property type="match status" value="1"/>
</dbReference>
<reference evidence="9 10" key="1">
    <citation type="submission" date="2019-12" db="EMBL/GenBank/DDBJ databases">
        <title>A genome sequence resource for the geographically widespread anthracnose pathogen Colletotrichum asianum.</title>
        <authorList>
            <person name="Meng Y."/>
        </authorList>
    </citation>
    <scope>NUCLEOTIDE SEQUENCE [LARGE SCALE GENOMIC DNA]</scope>
    <source>
        <strain evidence="9 10">ICMP 18580</strain>
    </source>
</reference>
<keyword evidence="3" id="KW-0805">Transcription regulation</keyword>
<feature type="compositionally biased region" description="Polar residues" evidence="7">
    <location>
        <begin position="13"/>
        <end position="25"/>
    </location>
</feature>
<keyword evidence="2" id="KW-0862">Zinc</keyword>
<dbReference type="EMBL" id="WOWK01000008">
    <property type="protein sequence ID" value="KAF0330134.1"/>
    <property type="molecule type" value="Genomic_DNA"/>
</dbReference>
<evidence type="ECO:0000256" key="5">
    <source>
        <dbReference type="ARBA" id="ARBA00023163"/>
    </source>
</evidence>
<dbReference type="Proteomes" id="UP000434172">
    <property type="component" value="Unassembled WGS sequence"/>
</dbReference>
<keyword evidence="10" id="KW-1185">Reference proteome</keyword>
<proteinExistence type="predicted"/>
<dbReference type="CDD" id="cd00067">
    <property type="entry name" value="GAL4"/>
    <property type="match status" value="1"/>
</dbReference>
<dbReference type="InterPro" id="IPR036864">
    <property type="entry name" value="Zn2-C6_fun-type_DNA-bd_sf"/>
</dbReference>
<dbReference type="GO" id="GO:0008270">
    <property type="term" value="F:zinc ion binding"/>
    <property type="evidence" value="ECO:0007669"/>
    <property type="project" value="InterPro"/>
</dbReference>
<dbReference type="AlphaFoldDB" id="A0A8H3WML6"/>
<dbReference type="PANTHER" id="PTHR36206:SF13">
    <property type="entry name" value="TRANSCRIPTIONAL REGULATORY PROTEIN MOC3"/>
    <property type="match status" value="1"/>
</dbReference>
<comment type="caution">
    <text evidence="9">The sequence shown here is derived from an EMBL/GenBank/DDBJ whole genome shotgun (WGS) entry which is preliminary data.</text>
</comment>
<sequence>MADLNIQLSTYPESNAVPFTNTPQASKPKHSRTSTRKVRTGCITCKKRHVKCDEGKPHCSNCLQNRGYCEGYALEPRKNAAAKPGQVVWDSRQAVRHAAHPRIQLKLDPDALDFTDTSSMRYFEEFVNLAKAPWTNAAASSSLWEVTLPQLARNSSTLRSAAMAIGALSVWHRQSAQRSLRTISVPEMSTNESDEHYFNAVAHYCHSIKEQSRQASLQDAVILSVLLLLFETLRDNRKAALDHVNHGLCLMLSLVTDENAEHHIRKLAPNPKPLLAAIADVFNHLAKQARTVLRDRVGQGPPLPNLTKVLRSRNHTMESFMILLSQVPSSDVDIDDIPTVFKSLDDFEDSWNAVQRAQTAMIPIMVEYLYNSDVIHSHDEEVIYGFHVNLLQNPRILEFSEKSNKTMEALDAGFQPLFNKIIMSHDADSPLYLRAIHLRLQHLGVYTFDNPPMYVNIDLVKARTPLFREYLSVASIALRAAKRDVEKNPAHQVSLQCNITWHLMVLSFFCRDPLARDEAVEMLKDYPGQDGLWKTRALYAIAARNRTIECMNASEGTPEEQWRRFWRREFLFEEGGDRVLLRYLEKDGLLGTWTLVQEAAVVHGKDEDIVWTRQPVHGRGGLLMAEVFGAERAEFGKRSGQDTDV</sequence>
<dbReference type="Pfam" id="PF00172">
    <property type="entry name" value="Zn_clus"/>
    <property type="match status" value="1"/>
</dbReference>
<keyword evidence="5" id="KW-0804">Transcription</keyword>
<dbReference type="Gene3D" id="4.10.240.10">
    <property type="entry name" value="Zn(2)-C6 fungal-type DNA-binding domain"/>
    <property type="match status" value="1"/>
</dbReference>
<keyword evidence="4" id="KW-0238">DNA-binding</keyword>
<evidence type="ECO:0000256" key="6">
    <source>
        <dbReference type="ARBA" id="ARBA00023242"/>
    </source>
</evidence>
<dbReference type="PROSITE" id="PS00463">
    <property type="entry name" value="ZN2_CY6_FUNGAL_1"/>
    <property type="match status" value="1"/>
</dbReference>
<keyword evidence="6" id="KW-0539">Nucleus</keyword>